<evidence type="ECO:0000256" key="1">
    <source>
        <dbReference type="SAM" id="MobiDB-lite"/>
    </source>
</evidence>
<dbReference type="Pfam" id="PF14026">
    <property type="entry name" value="SCO4226-like"/>
    <property type="match status" value="1"/>
</dbReference>
<keyword evidence="3" id="KW-1185">Reference proteome</keyword>
<feature type="region of interest" description="Disordered" evidence="1">
    <location>
        <begin position="136"/>
        <end position="158"/>
    </location>
</feature>
<organism evidence="2 3">
    <name type="scientific">Haloplanus rallus</name>
    <dbReference type="NCBI Taxonomy" id="1816183"/>
    <lineage>
        <taxon>Archaea</taxon>
        <taxon>Methanobacteriati</taxon>
        <taxon>Methanobacteriota</taxon>
        <taxon>Stenosarchaea group</taxon>
        <taxon>Halobacteria</taxon>
        <taxon>Halobacteriales</taxon>
        <taxon>Haloferacaceae</taxon>
        <taxon>Haloplanus</taxon>
    </lineage>
</organism>
<accession>A0A6B9FCA0</accession>
<dbReference type="OrthoDB" id="260050at2157"/>
<dbReference type="Proteomes" id="UP000428325">
    <property type="component" value="Chromosome"/>
</dbReference>
<dbReference type="InterPro" id="IPR025336">
    <property type="entry name" value="SCO4226-like"/>
</dbReference>
<dbReference type="AlphaFoldDB" id="A0A6B9FCA0"/>
<feature type="region of interest" description="Disordered" evidence="1">
    <location>
        <begin position="1"/>
        <end position="28"/>
    </location>
</feature>
<dbReference type="EMBL" id="CP034345">
    <property type="protein sequence ID" value="QGX96514.1"/>
    <property type="molecule type" value="Genomic_DNA"/>
</dbReference>
<evidence type="ECO:0000313" key="3">
    <source>
        <dbReference type="Proteomes" id="UP000428325"/>
    </source>
</evidence>
<name>A0A6B9FCA0_9EURY</name>
<reference evidence="2 3" key="1">
    <citation type="submission" date="2018-12" db="EMBL/GenBank/DDBJ databases">
        <title>Complete genome sequence of Haloplanus rallus MBLA0036.</title>
        <authorList>
            <person name="Nam Y.-d."/>
            <person name="Kang J."/>
            <person name="Chung W.-H."/>
            <person name="Park Y.S."/>
        </authorList>
    </citation>
    <scope>NUCLEOTIDE SEQUENCE [LARGE SCALE GENOMIC DNA]</scope>
    <source>
        <strain evidence="2 3">MBLA0036</strain>
    </source>
</reference>
<dbReference type="KEGG" id="hra:EI982_17875"/>
<proteinExistence type="predicted"/>
<evidence type="ECO:0000313" key="2">
    <source>
        <dbReference type="EMBL" id="QGX96514.1"/>
    </source>
</evidence>
<gene>
    <name evidence="2" type="ORF">EI982_17875</name>
</gene>
<sequence>MSSRLRVSGGPETSRDVPGASSSTGNTPAVEYDIVVRQTGATASSCGLRPGVVLYCPGHPPSNVNDYLILRELDEPISRDDLHGAAEKSGEVLEELRSEGVDIKWVDSEVLTNDDGAVTGTFCHYQAESEDAVREHADRAGLPATRIDRQGEPLAGEE</sequence>
<protein>
    <submittedName>
        <fullName evidence="2">DUF4242 domain-containing protein</fullName>
    </submittedName>
</protein>